<evidence type="ECO:0000256" key="2">
    <source>
        <dbReference type="ARBA" id="ARBA00022679"/>
    </source>
</evidence>
<dbReference type="CDD" id="cd06533">
    <property type="entry name" value="Glyco_transf_WecG_TagA"/>
    <property type="match status" value="1"/>
</dbReference>
<gene>
    <name evidence="3" type="ORF">SYV04_06380</name>
</gene>
<proteinExistence type="predicted"/>
<dbReference type="NCBIfam" id="TIGR00696">
    <property type="entry name" value="wecG_tagA_cpsF"/>
    <property type="match status" value="1"/>
</dbReference>
<keyword evidence="4" id="KW-1185">Reference proteome</keyword>
<evidence type="ECO:0000313" key="3">
    <source>
        <dbReference type="EMBL" id="MDY7226000.1"/>
    </source>
</evidence>
<name>A0ABU5H1K6_9BACT</name>
<accession>A0ABU5H1K6</accession>
<dbReference type="EMBL" id="JAXIVS010000002">
    <property type="protein sequence ID" value="MDY7226000.1"/>
    <property type="molecule type" value="Genomic_DNA"/>
</dbReference>
<keyword evidence="1" id="KW-0328">Glycosyltransferase</keyword>
<evidence type="ECO:0000256" key="1">
    <source>
        <dbReference type="ARBA" id="ARBA00022676"/>
    </source>
</evidence>
<sequence length="263" mass="29036">MTATSPDRTLAQRTQDFLALHERIQSIDDEPAAQALLEALQRPSRPYIVSFVNAHAANLGWNTPSMLESLLRSDLLLRDGIGVKLGMKAFGREPGLNMNGTDFIPKIARAYQGRRAALFGTRSPWLDTARQKLEAEGLVVVACHDGFSPPEKYLELAAETKPELILLAMGMPKQEDIAVKLRERLSHPVLIVNGGAILDFLGGKVTRAPELMRNTGLEWVYRLYLEPKRLASRYLLGIPVFFSHVAVTRLAGPRASEGGEKSP</sequence>
<protein>
    <submittedName>
        <fullName evidence="3">WecB/TagA/CpsF family glycosyltransferase</fullName>
    </submittedName>
</protein>
<comment type="caution">
    <text evidence="3">The sequence shown here is derived from an EMBL/GenBank/DDBJ whole genome shotgun (WGS) entry which is preliminary data.</text>
</comment>
<dbReference type="InterPro" id="IPR004629">
    <property type="entry name" value="WecG_TagA_CpsF"/>
</dbReference>
<dbReference type="PANTHER" id="PTHR34136:SF1">
    <property type="entry name" value="UDP-N-ACETYL-D-MANNOSAMINURONIC ACID TRANSFERASE"/>
    <property type="match status" value="1"/>
</dbReference>
<dbReference type="Proteomes" id="UP001291309">
    <property type="component" value="Unassembled WGS sequence"/>
</dbReference>
<dbReference type="PANTHER" id="PTHR34136">
    <property type="match status" value="1"/>
</dbReference>
<dbReference type="Pfam" id="PF03808">
    <property type="entry name" value="Glyco_tran_WecG"/>
    <property type="match status" value="1"/>
</dbReference>
<reference evidence="3 4" key="1">
    <citation type="submission" date="2023-12" db="EMBL/GenBank/DDBJ databases">
        <title>the genome sequence of Hyalangium sp. s54d21.</title>
        <authorList>
            <person name="Zhang X."/>
        </authorList>
    </citation>
    <scope>NUCLEOTIDE SEQUENCE [LARGE SCALE GENOMIC DNA]</scope>
    <source>
        <strain evidence="4">s54d21</strain>
    </source>
</reference>
<organism evidence="3 4">
    <name type="scientific">Hyalangium rubrum</name>
    <dbReference type="NCBI Taxonomy" id="3103134"/>
    <lineage>
        <taxon>Bacteria</taxon>
        <taxon>Pseudomonadati</taxon>
        <taxon>Myxococcota</taxon>
        <taxon>Myxococcia</taxon>
        <taxon>Myxococcales</taxon>
        <taxon>Cystobacterineae</taxon>
        <taxon>Archangiaceae</taxon>
        <taxon>Hyalangium</taxon>
    </lineage>
</organism>
<evidence type="ECO:0000313" key="4">
    <source>
        <dbReference type="Proteomes" id="UP001291309"/>
    </source>
</evidence>
<dbReference type="RefSeq" id="WP_321544722.1">
    <property type="nucleotide sequence ID" value="NZ_JAXIVS010000002.1"/>
</dbReference>
<keyword evidence="2" id="KW-0808">Transferase</keyword>